<keyword evidence="2" id="KW-1185">Reference proteome</keyword>
<organism evidence="1 2">
    <name type="scientific">Thalictrum thalictroides</name>
    <name type="common">Rue-anemone</name>
    <name type="synonym">Anemone thalictroides</name>
    <dbReference type="NCBI Taxonomy" id="46969"/>
    <lineage>
        <taxon>Eukaryota</taxon>
        <taxon>Viridiplantae</taxon>
        <taxon>Streptophyta</taxon>
        <taxon>Embryophyta</taxon>
        <taxon>Tracheophyta</taxon>
        <taxon>Spermatophyta</taxon>
        <taxon>Magnoliopsida</taxon>
        <taxon>Ranunculales</taxon>
        <taxon>Ranunculaceae</taxon>
        <taxon>Thalictroideae</taxon>
        <taxon>Thalictrum</taxon>
    </lineage>
</organism>
<name>A0A7J6X4M4_THATH</name>
<accession>A0A7J6X4M4</accession>
<proteinExistence type="predicted"/>
<reference evidence="1 2" key="1">
    <citation type="submission" date="2020-06" db="EMBL/GenBank/DDBJ databases">
        <title>Transcriptomic and genomic resources for Thalictrum thalictroides and T. hernandezii: Facilitating candidate gene discovery in an emerging model plant lineage.</title>
        <authorList>
            <person name="Arias T."/>
            <person name="Riano-Pachon D.M."/>
            <person name="Di Stilio V.S."/>
        </authorList>
    </citation>
    <scope>NUCLEOTIDE SEQUENCE [LARGE SCALE GENOMIC DNA]</scope>
    <source>
        <strain evidence="2">cv. WT478/WT964</strain>
        <tissue evidence="1">Leaves</tissue>
    </source>
</reference>
<dbReference type="AlphaFoldDB" id="A0A7J6X4M4"/>
<evidence type="ECO:0000313" key="1">
    <source>
        <dbReference type="EMBL" id="KAF5203775.1"/>
    </source>
</evidence>
<dbReference type="Proteomes" id="UP000554482">
    <property type="component" value="Unassembled WGS sequence"/>
</dbReference>
<comment type="caution">
    <text evidence="1">The sequence shown here is derived from an EMBL/GenBank/DDBJ whole genome shotgun (WGS) entry which is preliminary data.</text>
</comment>
<sequence>MNTPSPLNHPEYLISGGETDLLQLLHAAMALLHMKLSLPFHAAFHTHCRDPFWGEAGINMLCAIDSNEN</sequence>
<gene>
    <name evidence="1" type="ORF">FRX31_006638</name>
</gene>
<protein>
    <submittedName>
        <fullName evidence="1">Uncharacterized protein</fullName>
    </submittedName>
</protein>
<evidence type="ECO:0000313" key="2">
    <source>
        <dbReference type="Proteomes" id="UP000554482"/>
    </source>
</evidence>
<dbReference type="EMBL" id="JABWDY010006302">
    <property type="protein sequence ID" value="KAF5203775.1"/>
    <property type="molecule type" value="Genomic_DNA"/>
</dbReference>